<proteinExistence type="predicted"/>
<dbReference type="SUPFAM" id="SSF52266">
    <property type="entry name" value="SGNH hydrolase"/>
    <property type="match status" value="1"/>
</dbReference>
<keyword evidence="2" id="KW-0378">Hydrolase</keyword>
<dbReference type="RefSeq" id="WP_150459653.1">
    <property type="nucleotide sequence ID" value="NZ_VYKK01000030.1"/>
</dbReference>
<dbReference type="AlphaFoldDB" id="A0A5J5FV26"/>
<accession>A0A5J5FV26</accession>
<keyword evidence="3" id="KW-1185">Reference proteome</keyword>
<reference evidence="2 3" key="1">
    <citation type="submission" date="2019-09" db="EMBL/GenBank/DDBJ databases">
        <title>Bacillus ochoae sp. nov., Paenibacillus whitsoniae sp. nov., Paenibacillus spiritus sp. nov. Isolated from the Mars Exploration Rover during spacecraft assembly.</title>
        <authorList>
            <person name="Seuylemezian A."/>
            <person name="Vaishampayan P."/>
        </authorList>
    </citation>
    <scope>NUCLEOTIDE SEQUENCE [LARGE SCALE GENOMIC DNA]</scope>
    <source>
        <strain evidence="2 3">MER_111</strain>
    </source>
</reference>
<name>A0A5J5FV26_9BACL</name>
<dbReference type="InterPro" id="IPR051532">
    <property type="entry name" value="Ester_Hydrolysis_Enzymes"/>
</dbReference>
<comment type="caution">
    <text evidence="2">The sequence shown here is derived from an EMBL/GenBank/DDBJ whole genome shotgun (WGS) entry which is preliminary data.</text>
</comment>
<organism evidence="2 3">
    <name type="scientific">Paenibacillus spiritus</name>
    <dbReference type="NCBI Taxonomy" id="2496557"/>
    <lineage>
        <taxon>Bacteria</taxon>
        <taxon>Bacillati</taxon>
        <taxon>Bacillota</taxon>
        <taxon>Bacilli</taxon>
        <taxon>Bacillales</taxon>
        <taxon>Paenibacillaceae</taxon>
        <taxon>Paenibacillus</taxon>
    </lineage>
</organism>
<feature type="domain" description="SGNH hydrolase-type esterase" evidence="1">
    <location>
        <begin position="9"/>
        <end position="200"/>
    </location>
</feature>
<dbReference type="InterPro" id="IPR036514">
    <property type="entry name" value="SGNH_hydro_sf"/>
</dbReference>
<dbReference type="CDD" id="cd01834">
    <property type="entry name" value="SGNH_hydrolase_like_2"/>
    <property type="match status" value="1"/>
</dbReference>
<dbReference type="Pfam" id="PF13472">
    <property type="entry name" value="Lipase_GDSL_2"/>
    <property type="match status" value="1"/>
</dbReference>
<dbReference type="PANTHER" id="PTHR30383:SF5">
    <property type="entry name" value="SGNH HYDROLASE-TYPE ESTERASE DOMAIN-CONTAINING PROTEIN"/>
    <property type="match status" value="1"/>
</dbReference>
<dbReference type="Gene3D" id="3.40.50.1110">
    <property type="entry name" value="SGNH hydrolase"/>
    <property type="match status" value="1"/>
</dbReference>
<dbReference type="EMBL" id="VYKK01000030">
    <property type="protein sequence ID" value="KAA8997188.1"/>
    <property type="molecule type" value="Genomic_DNA"/>
</dbReference>
<evidence type="ECO:0000259" key="1">
    <source>
        <dbReference type="Pfam" id="PF13472"/>
    </source>
</evidence>
<dbReference type="Proteomes" id="UP000367750">
    <property type="component" value="Unassembled WGS sequence"/>
</dbReference>
<dbReference type="InterPro" id="IPR013830">
    <property type="entry name" value="SGNH_hydro"/>
</dbReference>
<sequence length="216" mass="24027">MSHTSTLLFIGDSITDGNRGRNNDPNHILGHGFVFMIAGRLGLELGGEAPLVVNRGVSGDRASDLYGRWNEDCLAVKPDIVSILVGVNDALAVVAGDDRGASDRFERAYGHLLEETRLALPQARIVLCEPFTLRTPATEDRWAAWEPKMAEYRRTVRSLADRHRAVFVPLQDLFDAACSRGPAEFWLWDGVHPTAAGHELIARRWMDRVWSPSQAR</sequence>
<evidence type="ECO:0000313" key="2">
    <source>
        <dbReference type="EMBL" id="KAA8997188.1"/>
    </source>
</evidence>
<evidence type="ECO:0000313" key="3">
    <source>
        <dbReference type="Proteomes" id="UP000367750"/>
    </source>
</evidence>
<protein>
    <submittedName>
        <fullName evidence="2">SGNH/GDSL hydrolase family protein</fullName>
    </submittedName>
</protein>
<gene>
    <name evidence="2" type="ORF">F4V43_18010</name>
</gene>
<dbReference type="OrthoDB" id="9794725at2"/>
<dbReference type="GO" id="GO:0004622">
    <property type="term" value="F:phosphatidylcholine lysophospholipase activity"/>
    <property type="evidence" value="ECO:0007669"/>
    <property type="project" value="TreeGrafter"/>
</dbReference>
<dbReference type="PANTHER" id="PTHR30383">
    <property type="entry name" value="THIOESTERASE 1/PROTEASE 1/LYSOPHOSPHOLIPASE L1"/>
    <property type="match status" value="1"/>
</dbReference>